<evidence type="ECO:0000256" key="1">
    <source>
        <dbReference type="SAM" id="MobiDB-lite"/>
    </source>
</evidence>
<feature type="compositionally biased region" description="Polar residues" evidence="1">
    <location>
        <begin position="7"/>
        <end position="17"/>
    </location>
</feature>
<dbReference type="AlphaFoldDB" id="A0AAD5QN83"/>
<reference evidence="2" key="1">
    <citation type="submission" date="2021-06" db="EMBL/GenBank/DDBJ databases">
        <title>Parelaphostrongylus tenuis whole genome reference sequence.</title>
        <authorList>
            <person name="Garwood T.J."/>
            <person name="Larsen P.A."/>
            <person name="Fountain-Jones N.M."/>
            <person name="Garbe J.R."/>
            <person name="Macchietto M.G."/>
            <person name="Kania S.A."/>
            <person name="Gerhold R.W."/>
            <person name="Richards J.E."/>
            <person name="Wolf T.M."/>
        </authorList>
    </citation>
    <scope>NUCLEOTIDE SEQUENCE</scope>
    <source>
        <strain evidence="2">MNPRO001-30</strain>
        <tissue evidence="2">Meninges</tissue>
    </source>
</reference>
<organism evidence="2 3">
    <name type="scientific">Parelaphostrongylus tenuis</name>
    <name type="common">Meningeal worm</name>
    <dbReference type="NCBI Taxonomy" id="148309"/>
    <lineage>
        <taxon>Eukaryota</taxon>
        <taxon>Metazoa</taxon>
        <taxon>Ecdysozoa</taxon>
        <taxon>Nematoda</taxon>
        <taxon>Chromadorea</taxon>
        <taxon>Rhabditida</taxon>
        <taxon>Rhabditina</taxon>
        <taxon>Rhabditomorpha</taxon>
        <taxon>Strongyloidea</taxon>
        <taxon>Metastrongylidae</taxon>
        <taxon>Parelaphostrongylus</taxon>
    </lineage>
</organism>
<feature type="region of interest" description="Disordered" evidence="1">
    <location>
        <begin position="1"/>
        <end position="31"/>
    </location>
</feature>
<protein>
    <submittedName>
        <fullName evidence="2">Uncharacterized protein</fullName>
    </submittedName>
</protein>
<evidence type="ECO:0000313" key="3">
    <source>
        <dbReference type="Proteomes" id="UP001196413"/>
    </source>
</evidence>
<dbReference type="Proteomes" id="UP001196413">
    <property type="component" value="Unassembled WGS sequence"/>
</dbReference>
<name>A0AAD5QN83_PARTN</name>
<sequence>MHKPRHAQQSLATTTSEPHPLDNGKDDVLGQLRHPDIRPVRSVPSTALFPQDVTLCDGFGFACINKPVRILCIK</sequence>
<keyword evidence="3" id="KW-1185">Reference proteome</keyword>
<dbReference type="EMBL" id="JAHQIW010002511">
    <property type="protein sequence ID" value="KAJ1355599.1"/>
    <property type="molecule type" value="Genomic_DNA"/>
</dbReference>
<comment type="caution">
    <text evidence="2">The sequence shown here is derived from an EMBL/GenBank/DDBJ whole genome shotgun (WGS) entry which is preliminary data.</text>
</comment>
<gene>
    <name evidence="2" type="ORF">KIN20_013063</name>
</gene>
<proteinExistence type="predicted"/>
<evidence type="ECO:0000313" key="2">
    <source>
        <dbReference type="EMBL" id="KAJ1355599.1"/>
    </source>
</evidence>
<feature type="compositionally biased region" description="Basic and acidic residues" evidence="1">
    <location>
        <begin position="19"/>
        <end position="31"/>
    </location>
</feature>
<accession>A0AAD5QN83</accession>